<dbReference type="GO" id="GO:0004594">
    <property type="term" value="F:pantothenate kinase activity"/>
    <property type="evidence" value="ECO:0007669"/>
    <property type="project" value="UniProtKB-UniRule"/>
</dbReference>
<evidence type="ECO:0000256" key="6">
    <source>
        <dbReference type="ARBA" id="ARBA00012102"/>
    </source>
</evidence>
<evidence type="ECO:0000256" key="8">
    <source>
        <dbReference type="ARBA" id="ARBA00022679"/>
    </source>
</evidence>
<keyword evidence="7 16" id="KW-0963">Cytoplasm</keyword>
<keyword evidence="13 16" id="KW-0173">Coenzyme A biosynthesis</keyword>
<organism evidence="17">
    <name type="scientific">Desulfatirhabdium butyrativorans</name>
    <dbReference type="NCBI Taxonomy" id="340467"/>
    <lineage>
        <taxon>Bacteria</taxon>
        <taxon>Pseudomonadati</taxon>
        <taxon>Thermodesulfobacteriota</taxon>
        <taxon>Desulfobacteria</taxon>
        <taxon>Desulfobacterales</taxon>
        <taxon>Desulfatirhabdiaceae</taxon>
        <taxon>Desulfatirhabdium</taxon>
    </lineage>
</organism>
<comment type="caution">
    <text evidence="17">The sequence shown here is derived from an EMBL/GenBank/DDBJ whole genome shotgun (WGS) entry which is preliminary data.</text>
</comment>
<dbReference type="SUPFAM" id="SSF53067">
    <property type="entry name" value="Actin-like ATPase domain"/>
    <property type="match status" value="2"/>
</dbReference>
<comment type="function">
    <text evidence="16">Catalyzes the phosphorylation of pantothenate (Pan), the first step in CoA biosynthesis.</text>
</comment>
<comment type="subcellular location">
    <subcellularLocation>
        <location evidence="3 16">Cytoplasm</location>
    </subcellularLocation>
</comment>
<dbReference type="HAMAP" id="MF_01274">
    <property type="entry name" value="Pantothen_kinase_3"/>
    <property type="match status" value="1"/>
</dbReference>
<name>A0A7C4W800_9BACT</name>
<keyword evidence="16" id="KW-0479">Metal-binding</keyword>
<evidence type="ECO:0000256" key="1">
    <source>
        <dbReference type="ARBA" id="ARBA00001206"/>
    </source>
</evidence>
<evidence type="ECO:0000256" key="4">
    <source>
        <dbReference type="ARBA" id="ARBA00005225"/>
    </source>
</evidence>
<dbReference type="NCBIfam" id="TIGR00671">
    <property type="entry name" value="baf"/>
    <property type="match status" value="1"/>
</dbReference>
<sequence length="255" mass="27481">MLLVIDVGNTNIVMGVYDGDRLINHWRVRTERNTTEDEFHLLATGLFERAGIATGSIERTIISSVVPPMVNILDAFCRRYLQQVPIWVDAKTFTAMPIRYKNPAEVGADRIVNAVAAYARYRCALIVIDFGTATTFDVISADGAYLGGAISPGIMIAAEALFQKASKLPRVELLHAPESAIGKDTAGSMQSGILFGYAGLVDGMVERIQAELDAKARVIATGGLAPLMAGISRSIESVEPDLTLEGLKLISERLA</sequence>
<dbReference type="GO" id="GO:0005737">
    <property type="term" value="C:cytoplasm"/>
    <property type="evidence" value="ECO:0007669"/>
    <property type="project" value="UniProtKB-SubCell"/>
</dbReference>
<evidence type="ECO:0000256" key="7">
    <source>
        <dbReference type="ARBA" id="ARBA00022490"/>
    </source>
</evidence>
<dbReference type="InterPro" id="IPR043129">
    <property type="entry name" value="ATPase_NBD"/>
</dbReference>
<keyword evidence="8 16" id="KW-0808">Transferase</keyword>
<feature type="binding site" evidence="16">
    <location>
        <position position="129"/>
    </location>
    <ligand>
        <name>K(+)</name>
        <dbReference type="ChEBI" id="CHEBI:29103"/>
    </ligand>
</feature>
<evidence type="ECO:0000256" key="11">
    <source>
        <dbReference type="ARBA" id="ARBA00022840"/>
    </source>
</evidence>
<dbReference type="Gene3D" id="3.30.420.40">
    <property type="match status" value="2"/>
</dbReference>
<dbReference type="EC" id="2.7.1.33" evidence="6 16"/>
<dbReference type="InterPro" id="IPR004619">
    <property type="entry name" value="Type_III_PanK"/>
</dbReference>
<dbReference type="UniPathway" id="UPA00241">
    <property type="reaction ID" value="UER00352"/>
</dbReference>
<keyword evidence="9 16" id="KW-0547">Nucleotide-binding</keyword>
<evidence type="ECO:0000256" key="12">
    <source>
        <dbReference type="ARBA" id="ARBA00022958"/>
    </source>
</evidence>
<dbReference type="NCBIfam" id="NF009855">
    <property type="entry name" value="PRK13321.1"/>
    <property type="match status" value="1"/>
</dbReference>
<protein>
    <recommendedName>
        <fullName evidence="15 16">Type III pantothenate kinase</fullName>
        <ecNumber evidence="6 16">2.7.1.33</ecNumber>
    </recommendedName>
    <alternativeName>
        <fullName evidence="16">PanK-III</fullName>
    </alternativeName>
    <alternativeName>
        <fullName evidence="16">Pantothenic acid kinase</fullName>
    </alternativeName>
</protein>
<accession>A0A7C4W800</accession>
<dbReference type="EMBL" id="DSUH01000382">
    <property type="protein sequence ID" value="HGU34497.1"/>
    <property type="molecule type" value="Genomic_DNA"/>
</dbReference>
<dbReference type="GO" id="GO:0005524">
    <property type="term" value="F:ATP binding"/>
    <property type="evidence" value="ECO:0007669"/>
    <property type="project" value="UniProtKB-UniRule"/>
</dbReference>
<evidence type="ECO:0000256" key="13">
    <source>
        <dbReference type="ARBA" id="ARBA00022993"/>
    </source>
</evidence>
<evidence type="ECO:0000256" key="3">
    <source>
        <dbReference type="ARBA" id="ARBA00004496"/>
    </source>
</evidence>
<evidence type="ECO:0000256" key="10">
    <source>
        <dbReference type="ARBA" id="ARBA00022777"/>
    </source>
</evidence>
<reference evidence="17" key="1">
    <citation type="journal article" date="2020" name="mSystems">
        <title>Genome- and Community-Level Interaction Insights into Carbon Utilization and Element Cycling Functions of Hydrothermarchaeota in Hydrothermal Sediment.</title>
        <authorList>
            <person name="Zhou Z."/>
            <person name="Liu Y."/>
            <person name="Xu W."/>
            <person name="Pan J."/>
            <person name="Luo Z.H."/>
            <person name="Li M."/>
        </authorList>
    </citation>
    <scope>NUCLEOTIDE SEQUENCE [LARGE SCALE GENOMIC DNA]</scope>
    <source>
        <strain evidence="17">SpSt-477</strain>
    </source>
</reference>
<feature type="binding site" evidence="16">
    <location>
        <begin position="107"/>
        <end position="110"/>
    </location>
    <ligand>
        <name>substrate</name>
    </ligand>
</feature>
<feature type="binding site" evidence="16">
    <location>
        <position position="132"/>
    </location>
    <ligand>
        <name>ATP</name>
        <dbReference type="ChEBI" id="CHEBI:30616"/>
    </ligand>
</feature>
<feature type="binding site" evidence="16">
    <location>
        <position position="185"/>
    </location>
    <ligand>
        <name>substrate</name>
    </ligand>
</feature>
<evidence type="ECO:0000256" key="9">
    <source>
        <dbReference type="ARBA" id="ARBA00022741"/>
    </source>
</evidence>
<proteinExistence type="inferred from homology"/>
<dbReference type="PANTHER" id="PTHR34265">
    <property type="entry name" value="TYPE III PANTOTHENATE KINASE"/>
    <property type="match status" value="1"/>
</dbReference>
<comment type="cofactor">
    <cofactor evidence="16">
        <name>NH4(+)</name>
        <dbReference type="ChEBI" id="CHEBI:28938"/>
    </cofactor>
    <cofactor evidence="16">
        <name>K(+)</name>
        <dbReference type="ChEBI" id="CHEBI:29103"/>
    </cofactor>
    <text evidence="16">A monovalent cation. Ammonium or potassium.</text>
</comment>
<keyword evidence="11 16" id="KW-0067">ATP-binding</keyword>
<comment type="similarity">
    <text evidence="14 16">Belongs to the type III pantothenate kinase family.</text>
</comment>
<dbReference type="GO" id="GO:0046872">
    <property type="term" value="F:metal ion binding"/>
    <property type="evidence" value="ECO:0007669"/>
    <property type="project" value="UniProtKB-KW"/>
</dbReference>
<dbReference type="NCBIfam" id="NF009848">
    <property type="entry name" value="PRK13318.1-6"/>
    <property type="match status" value="1"/>
</dbReference>
<gene>
    <name evidence="16" type="primary">coaX</name>
    <name evidence="17" type="ORF">ENS29_16870</name>
</gene>
<feature type="binding site" evidence="16">
    <location>
        <begin position="6"/>
        <end position="13"/>
    </location>
    <ligand>
        <name>ATP</name>
        <dbReference type="ChEBI" id="CHEBI:30616"/>
    </ligand>
</feature>
<evidence type="ECO:0000256" key="15">
    <source>
        <dbReference type="ARBA" id="ARBA00040883"/>
    </source>
</evidence>
<evidence type="ECO:0000313" key="17">
    <source>
        <dbReference type="EMBL" id="HGU34497.1"/>
    </source>
</evidence>
<dbReference type="CDD" id="cd24015">
    <property type="entry name" value="ASKHA_NBD_PanK-III"/>
    <property type="match status" value="1"/>
</dbReference>
<comment type="pathway">
    <text evidence="4 16">Cofactor biosynthesis; coenzyme A biosynthesis; CoA from (R)-pantothenate: step 1/5.</text>
</comment>
<evidence type="ECO:0000256" key="2">
    <source>
        <dbReference type="ARBA" id="ARBA00001958"/>
    </source>
</evidence>
<evidence type="ECO:0000256" key="5">
    <source>
        <dbReference type="ARBA" id="ARBA00011738"/>
    </source>
</evidence>
<comment type="cofactor">
    <cofactor evidence="2">
        <name>K(+)</name>
        <dbReference type="ChEBI" id="CHEBI:29103"/>
    </cofactor>
</comment>
<feature type="active site" description="Proton acceptor" evidence="16">
    <location>
        <position position="109"/>
    </location>
</feature>
<comment type="catalytic activity">
    <reaction evidence="1 16">
        <text>(R)-pantothenate + ATP = (R)-4'-phosphopantothenate + ADP + H(+)</text>
        <dbReference type="Rhea" id="RHEA:16373"/>
        <dbReference type="ChEBI" id="CHEBI:10986"/>
        <dbReference type="ChEBI" id="CHEBI:15378"/>
        <dbReference type="ChEBI" id="CHEBI:29032"/>
        <dbReference type="ChEBI" id="CHEBI:30616"/>
        <dbReference type="ChEBI" id="CHEBI:456216"/>
        <dbReference type="EC" id="2.7.1.33"/>
    </reaction>
</comment>
<evidence type="ECO:0000256" key="16">
    <source>
        <dbReference type="HAMAP-Rule" id="MF_01274"/>
    </source>
</evidence>
<comment type="subunit">
    <text evidence="5 16">Homodimer.</text>
</comment>
<dbReference type="PANTHER" id="PTHR34265:SF1">
    <property type="entry name" value="TYPE III PANTOTHENATE KINASE"/>
    <property type="match status" value="1"/>
</dbReference>
<keyword evidence="12 16" id="KW-0630">Potassium</keyword>
<dbReference type="GO" id="GO:0015937">
    <property type="term" value="P:coenzyme A biosynthetic process"/>
    <property type="evidence" value="ECO:0007669"/>
    <property type="project" value="UniProtKB-UniRule"/>
</dbReference>
<feature type="binding site" evidence="16">
    <location>
        <position position="100"/>
    </location>
    <ligand>
        <name>substrate</name>
    </ligand>
</feature>
<dbReference type="Pfam" id="PF03309">
    <property type="entry name" value="Pan_kinase"/>
    <property type="match status" value="1"/>
</dbReference>
<keyword evidence="10 16" id="KW-0418">Kinase</keyword>
<dbReference type="AlphaFoldDB" id="A0A7C4W800"/>
<evidence type="ECO:0000256" key="14">
    <source>
        <dbReference type="ARBA" id="ARBA00038036"/>
    </source>
</evidence>